<gene>
    <name evidence="8" type="ORF">BN980_GECA10s01506g</name>
</gene>
<dbReference type="GO" id="GO:0005730">
    <property type="term" value="C:nucleolus"/>
    <property type="evidence" value="ECO:0007669"/>
    <property type="project" value="UniProtKB-SubCell"/>
</dbReference>
<keyword evidence="4" id="KW-0539">Nucleus</keyword>
<name>A0A0J9XEB0_GEOCN</name>
<dbReference type="InterPro" id="IPR012677">
    <property type="entry name" value="Nucleotide-bd_a/b_plait_sf"/>
</dbReference>
<feature type="region of interest" description="Disordered" evidence="5">
    <location>
        <begin position="1"/>
        <end position="44"/>
    </location>
</feature>
<evidence type="ECO:0000256" key="3">
    <source>
        <dbReference type="ARBA" id="ARBA00023054"/>
    </source>
</evidence>
<dbReference type="Pfam" id="PF08159">
    <property type="entry name" value="NUC153"/>
    <property type="match status" value="1"/>
</dbReference>
<feature type="compositionally biased region" description="Acidic residues" evidence="5">
    <location>
        <begin position="178"/>
        <end position="207"/>
    </location>
</feature>
<dbReference type="InterPro" id="IPR012580">
    <property type="entry name" value="NUC153"/>
</dbReference>
<comment type="similarity">
    <text evidence="2">Belongs to the ESF1 family.</text>
</comment>
<dbReference type="GO" id="GO:0006364">
    <property type="term" value="P:rRNA processing"/>
    <property type="evidence" value="ECO:0007669"/>
    <property type="project" value="InterPro"/>
</dbReference>
<protein>
    <submittedName>
        <fullName evidence="8">Similar to Saccharomyces cerevisiae YDR365C ESF1 Nucleolar protein involved in pre rRNA processing</fullName>
    </submittedName>
</protein>
<feature type="domain" description="NUC153" evidence="6">
    <location>
        <begin position="609"/>
        <end position="637"/>
    </location>
</feature>
<feature type="region of interest" description="Disordered" evidence="5">
    <location>
        <begin position="579"/>
        <end position="603"/>
    </location>
</feature>
<sequence length="709" mass="81117">MAKTDNNTSKPSGGNGKTPRKAVTSDPRFAVVHNDPRFNMPRRRDMKVTIDDRFKAKIAAEDDFKRKAVVDKYGRKISRDSSDKEFKRYYNMEDEDDEKKLKDQQDKESEADSESSSDEEEEEDKEKLKIDKIEKVKKPKGTLEIASASEDEESSSEEDSSSEDEAVSRYNRARGEDSDVSESSDEDSSEDEAEEEELVVEEEEIQQGDETKTIAVVNLDWDNVRAVDLMATFSSFVPTKGRIESVSILPSEYGKMRMEKEDLQGPDPSLFATNGKKKEKSAEELTTKDLFEEDEGEEVDSKSLRKYQLQRLRYYYAVVKCDSVATARNIYDNCDGTEFETTANFFDLRYVPDDMEFDDEPRDKCTMVPADYKPNYFVTDALQHSKVRLTWDETPVERMKLASKAFSRREIDDMDYKAYLASDSESEDEEQANREDMKSKYKSLLSESEYGSLLETGDKDDVDMEVTFTPGLDESKSEFGAGAPNSEGESEKEETTIEKYKRKEKERRKQRMEEWKKKNEDGEEDTGKKSKKGKQNKKNVKPTAEEAKKTAELELLMMEDNDEAGQKVQHFDMKEIVKAEKRAKRKGKKGSKSDEPAPAGMDFEVDVKDDRFAKLFDDHEFAIDPTKPQFKKTSGMEKLLDERRRRTQDDPVDSAGGAEEVPNGAESEPKSGQSSYAKAKFNSALKRKRSGDRSIQDLIAKVKRRSKKE</sequence>
<dbReference type="STRING" id="1173061.A0A0J9XEB0"/>
<feature type="region of interest" description="Disordered" evidence="5">
    <location>
        <begin position="454"/>
        <end position="546"/>
    </location>
</feature>
<dbReference type="InterPro" id="IPR056750">
    <property type="entry name" value="RRM_ESF1"/>
</dbReference>
<feature type="compositionally biased region" description="Acidic residues" evidence="5">
    <location>
        <begin position="149"/>
        <end position="165"/>
    </location>
</feature>
<dbReference type="Proteomes" id="UP000242525">
    <property type="component" value="Unassembled WGS sequence"/>
</dbReference>
<evidence type="ECO:0000256" key="4">
    <source>
        <dbReference type="ARBA" id="ARBA00023242"/>
    </source>
</evidence>
<feature type="compositionally biased region" description="Basic and acidic residues" evidence="5">
    <location>
        <begin position="493"/>
        <end position="503"/>
    </location>
</feature>
<evidence type="ECO:0000313" key="8">
    <source>
        <dbReference type="EMBL" id="CDO55203.1"/>
    </source>
</evidence>
<evidence type="ECO:0000259" key="6">
    <source>
        <dbReference type="Pfam" id="PF08159"/>
    </source>
</evidence>
<evidence type="ECO:0000256" key="5">
    <source>
        <dbReference type="SAM" id="MobiDB-lite"/>
    </source>
</evidence>
<feature type="compositionally biased region" description="Basic and acidic residues" evidence="5">
    <location>
        <begin position="125"/>
        <end position="136"/>
    </location>
</feature>
<dbReference type="PANTHER" id="PTHR12202">
    <property type="entry name" value="ESF1 HOMOLOG"/>
    <property type="match status" value="1"/>
</dbReference>
<keyword evidence="9" id="KW-1185">Reference proteome</keyword>
<feature type="region of interest" description="Disordered" evidence="5">
    <location>
        <begin position="260"/>
        <end position="284"/>
    </location>
</feature>
<dbReference type="Gene3D" id="3.30.70.330">
    <property type="match status" value="1"/>
</dbReference>
<organism evidence="8 9">
    <name type="scientific">Geotrichum candidum</name>
    <name type="common">Oospora lactis</name>
    <name type="synonym">Dipodascus geotrichum</name>
    <dbReference type="NCBI Taxonomy" id="1173061"/>
    <lineage>
        <taxon>Eukaryota</taxon>
        <taxon>Fungi</taxon>
        <taxon>Dikarya</taxon>
        <taxon>Ascomycota</taxon>
        <taxon>Saccharomycotina</taxon>
        <taxon>Dipodascomycetes</taxon>
        <taxon>Dipodascales</taxon>
        <taxon>Dipodascaceae</taxon>
        <taxon>Geotrichum</taxon>
    </lineage>
</organism>
<proteinExistence type="inferred from homology"/>
<feature type="region of interest" description="Disordered" evidence="5">
    <location>
        <begin position="70"/>
        <end position="213"/>
    </location>
</feature>
<evidence type="ECO:0000259" key="7">
    <source>
        <dbReference type="Pfam" id="PF25121"/>
    </source>
</evidence>
<feature type="compositionally biased region" description="Polar residues" evidence="5">
    <location>
        <begin position="1"/>
        <end position="12"/>
    </location>
</feature>
<dbReference type="OrthoDB" id="431825at2759"/>
<keyword evidence="3" id="KW-0175">Coiled coil</keyword>
<feature type="compositionally biased region" description="Basic and acidic residues" evidence="5">
    <location>
        <begin position="634"/>
        <end position="649"/>
    </location>
</feature>
<feature type="region of interest" description="Disordered" evidence="5">
    <location>
        <begin position="616"/>
        <end position="709"/>
    </location>
</feature>
<evidence type="ECO:0000256" key="1">
    <source>
        <dbReference type="ARBA" id="ARBA00004604"/>
    </source>
</evidence>
<evidence type="ECO:0000313" key="9">
    <source>
        <dbReference type="Proteomes" id="UP000242525"/>
    </source>
</evidence>
<dbReference type="Pfam" id="PF25121">
    <property type="entry name" value="RRM_ESF1"/>
    <property type="match status" value="1"/>
</dbReference>
<dbReference type="EMBL" id="CCBN010000010">
    <property type="protein sequence ID" value="CDO55203.1"/>
    <property type="molecule type" value="Genomic_DNA"/>
</dbReference>
<dbReference type="PANTHER" id="PTHR12202:SF0">
    <property type="entry name" value="ESF1 HOMOLOG"/>
    <property type="match status" value="1"/>
</dbReference>
<accession>A0A0J9XEB0</accession>
<comment type="subcellular location">
    <subcellularLocation>
        <location evidence="1">Nucleus</location>
        <location evidence="1">Nucleolus</location>
    </subcellularLocation>
</comment>
<reference evidence="8" key="1">
    <citation type="submission" date="2014-03" db="EMBL/GenBank/DDBJ databases">
        <authorList>
            <person name="Casaregola S."/>
        </authorList>
    </citation>
    <scope>NUCLEOTIDE SEQUENCE [LARGE SCALE GENOMIC DNA]</scope>
    <source>
        <strain evidence="8">CLIB 918</strain>
    </source>
</reference>
<evidence type="ECO:0000256" key="2">
    <source>
        <dbReference type="ARBA" id="ARBA00009087"/>
    </source>
</evidence>
<feature type="compositionally biased region" description="Basic residues" evidence="5">
    <location>
        <begin position="581"/>
        <end position="590"/>
    </location>
</feature>
<dbReference type="AlphaFoldDB" id="A0A0J9XEB0"/>
<feature type="compositionally biased region" description="Basic and acidic residues" evidence="5">
    <location>
        <begin position="98"/>
        <end position="110"/>
    </location>
</feature>
<feature type="compositionally biased region" description="Acidic residues" evidence="5">
    <location>
        <begin position="111"/>
        <end position="124"/>
    </location>
</feature>
<feature type="compositionally biased region" description="Basic and acidic residues" evidence="5">
    <location>
        <begin position="511"/>
        <end position="528"/>
    </location>
</feature>
<feature type="domain" description="ESF1 RRM" evidence="7">
    <location>
        <begin position="211"/>
        <end position="366"/>
    </location>
</feature>
<comment type="caution">
    <text evidence="8">The sequence shown here is derived from an EMBL/GenBank/DDBJ whole genome shotgun (WGS) entry which is preliminary data.</text>
</comment>
<feature type="compositionally biased region" description="Basic and acidic residues" evidence="5">
    <location>
        <begin position="70"/>
        <end position="91"/>
    </location>
</feature>
<feature type="compositionally biased region" description="Basic residues" evidence="5">
    <location>
        <begin position="529"/>
        <end position="540"/>
    </location>
</feature>
<dbReference type="GO" id="GO:0003723">
    <property type="term" value="F:RNA binding"/>
    <property type="evidence" value="ECO:0007669"/>
    <property type="project" value="TreeGrafter"/>
</dbReference>
<dbReference type="InterPro" id="IPR039754">
    <property type="entry name" value="Esf1"/>
</dbReference>